<sequence>MTRPAFAEQFREVMSGVCTPVSVVTALDGTRPHGTTVSAFASLSMDPPMVLVSLDRTSDLLAAVRRAGRFGLNVLERRQAELAKRFARKGMAKFDGVTWELEDDLPRLAGSSGWVACTVEKFIEGGDHVVALGLVEAADSRPLAPLTYHARTFGTHARTDG</sequence>
<dbReference type="GO" id="GO:0042602">
    <property type="term" value="F:riboflavin reductase (NADPH) activity"/>
    <property type="evidence" value="ECO:0007669"/>
    <property type="project" value="TreeGrafter"/>
</dbReference>
<evidence type="ECO:0000313" key="4">
    <source>
        <dbReference type="Proteomes" id="UP001236014"/>
    </source>
</evidence>
<reference evidence="3 4" key="1">
    <citation type="submission" date="2023-06" db="EMBL/GenBank/DDBJ databases">
        <authorList>
            <person name="Oyuntsetseg B."/>
            <person name="Kim S.B."/>
        </authorList>
    </citation>
    <scope>NUCLEOTIDE SEQUENCE [LARGE SCALE GENOMIC DNA]</scope>
    <source>
        <strain evidence="3 4">2-15</strain>
    </source>
</reference>
<dbReference type="AlphaFoldDB" id="A0A9Y2IJ99"/>
<dbReference type="GO" id="GO:0010181">
    <property type="term" value="F:FMN binding"/>
    <property type="evidence" value="ECO:0007669"/>
    <property type="project" value="InterPro"/>
</dbReference>
<dbReference type="KEGG" id="acab:QRX50_09510"/>
<accession>A0A9Y2IJ99</accession>
<dbReference type="RefSeq" id="WP_285971583.1">
    <property type="nucleotide sequence ID" value="NZ_CP127294.1"/>
</dbReference>
<keyword evidence="1 3" id="KW-0560">Oxidoreductase</keyword>
<name>A0A9Y2IJ99_9PSEU</name>
<dbReference type="EC" id="1.-.-.-" evidence="3"/>
<dbReference type="PANTHER" id="PTHR30466">
    <property type="entry name" value="FLAVIN REDUCTASE"/>
    <property type="match status" value="1"/>
</dbReference>
<keyword evidence="4" id="KW-1185">Reference proteome</keyword>
<evidence type="ECO:0000313" key="3">
    <source>
        <dbReference type="EMBL" id="WIX80969.1"/>
    </source>
</evidence>
<dbReference type="InterPro" id="IPR050268">
    <property type="entry name" value="NADH-dep_flavin_reductase"/>
</dbReference>
<feature type="domain" description="Flavin reductase like" evidence="2">
    <location>
        <begin position="14"/>
        <end position="155"/>
    </location>
</feature>
<protein>
    <submittedName>
        <fullName evidence="3">Flavin reductase family protein</fullName>
        <ecNumber evidence="3">1.-.-.-</ecNumber>
    </submittedName>
</protein>
<dbReference type="SUPFAM" id="SSF50475">
    <property type="entry name" value="FMN-binding split barrel"/>
    <property type="match status" value="1"/>
</dbReference>
<dbReference type="SMART" id="SM00903">
    <property type="entry name" value="Flavin_Reduct"/>
    <property type="match status" value="1"/>
</dbReference>
<dbReference type="Pfam" id="PF01613">
    <property type="entry name" value="Flavin_Reduct"/>
    <property type="match status" value="1"/>
</dbReference>
<dbReference type="Proteomes" id="UP001236014">
    <property type="component" value="Chromosome"/>
</dbReference>
<proteinExistence type="predicted"/>
<dbReference type="InterPro" id="IPR002563">
    <property type="entry name" value="Flavin_Rdtase-like_dom"/>
</dbReference>
<organism evidence="3 4">
    <name type="scientific">Amycolatopsis carbonis</name>
    <dbReference type="NCBI Taxonomy" id="715471"/>
    <lineage>
        <taxon>Bacteria</taxon>
        <taxon>Bacillati</taxon>
        <taxon>Actinomycetota</taxon>
        <taxon>Actinomycetes</taxon>
        <taxon>Pseudonocardiales</taxon>
        <taxon>Pseudonocardiaceae</taxon>
        <taxon>Amycolatopsis</taxon>
    </lineage>
</organism>
<dbReference type="PANTHER" id="PTHR30466:SF1">
    <property type="entry name" value="FMN REDUCTASE (NADH) RUTF"/>
    <property type="match status" value="1"/>
</dbReference>
<dbReference type="Gene3D" id="2.30.110.10">
    <property type="entry name" value="Electron Transport, Fmn-binding Protein, Chain A"/>
    <property type="match status" value="1"/>
</dbReference>
<dbReference type="EMBL" id="CP127294">
    <property type="protein sequence ID" value="WIX80969.1"/>
    <property type="molecule type" value="Genomic_DNA"/>
</dbReference>
<dbReference type="InterPro" id="IPR012349">
    <property type="entry name" value="Split_barrel_FMN-bd"/>
</dbReference>
<evidence type="ECO:0000256" key="1">
    <source>
        <dbReference type="ARBA" id="ARBA00023002"/>
    </source>
</evidence>
<gene>
    <name evidence="3" type="ORF">QRX50_09510</name>
</gene>
<evidence type="ECO:0000259" key="2">
    <source>
        <dbReference type="SMART" id="SM00903"/>
    </source>
</evidence>